<dbReference type="Proteomes" id="UP000276133">
    <property type="component" value="Unassembled WGS sequence"/>
</dbReference>
<organism evidence="1 2">
    <name type="scientific">Brachionus plicatilis</name>
    <name type="common">Marine rotifer</name>
    <name type="synonym">Brachionus muelleri</name>
    <dbReference type="NCBI Taxonomy" id="10195"/>
    <lineage>
        <taxon>Eukaryota</taxon>
        <taxon>Metazoa</taxon>
        <taxon>Spiralia</taxon>
        <taxon>Gnathifera</taxon>
        <taxon>Rotifera</taxon>
        <taxon>Eurotatoria</taxon>
        <taxon>Monogononta</taxon>
        <taxon>Pseudotrocha</taxon>
        <taxon>Ploima</taxon>
        <taxon>Brachionidae</taxon>
        <taxon>Brachionus</taxon>
    </lineage>
</organism>
<reference evidence="1 2" key="1">
    <citation type="journal article" date="2018" name="Sci. Rep.">
        <title>Genomic signatures of local adaptation to the degree of environmental predictability in rotifers.</title>
        <authorList>
            <person name="Franch-Gras L."/>
            <person name="Hahn C."/>
            <person name="Garcia-Roger E.M."/>
            <person name="Carmona M.J."/>
            <person name="Serra M."/>
            <person name="Gomez A."/>
        </authorList>
    </citation>
    <scope>NUCLEOTIDE SEQUENCE [LARGE SCALE GENOMIC DNA]</scope>
    <source>
        <strain evidence="1">HYR1</strain>
    </source>
</reference>
<name>A0A3M7T813_BRAPC</name>
<sequence>MKKKILLTDRIESLTNFGSIKIVLSCDKKKSRFIAKSNKIRSTTQFNTFDDKFKQYFIMELAFLCQDFLNLEIYLRLQTFRRIFRETFSNDLLEKRFYDIFLCMDLNMGS</sequence>
<proteinExistence type="predicted"/>
<gene>
    <name evidence="1" type="ORF">BpHYR1_033219</name>
</gene>
<comment type="caution">
    <text evidence="1">The sequence shown here is derived from an EMBL/GenBank/DDBJ whole genome shotgun (WGS) entry which is preliminary data.</text>
</comment>
<evidence type="ECO:0000313" key="2">
    <source>
        <dbReference type="Proteomes" id="UP000276133"/>
    </source>
</evidence>
<protein>
    <submittedName>
        <fullName evidence="1">Uncharacterized protein</fullName>
    </submittedName>
</protein>
<dbReference type="AlphaFoldDB" id="A0A3M7T813"/>
<keyword evidence="2" id="KW-1185">Reference proteome</keyword>
<accession>A0A3M7T813</accession>
<evidence type="ECO:0000313" key="1">
    <source>
        <dbReference type="EMBL" id="RNA44162.1"/>
    </source>
</evidence>
<dbReference type="EMBL" id="REGN01000144">
    <property type="protein sequence ID" value="RNA44162.1"/>
    <property type="molecule type" value="Genomic_DNA"/>
</dbReference>